<evidence type="ECO:0000313" key="4">
    <source>
        <dbReference type="Proteomes" id="UP000274391"/>
    </source>
</evidence>
<sequence>MVAGLAIAAIVQPTISGGATAAAAELPSVAEISAAQPQSYQANLASAVNSSRDESVELELEPEPTPEPAPATTSSSDSSGESSSDSSGGGGGYSYPAGGSYDPGSIQGIAQQMLADRGMGDQWGCFEAIIGQESGWNPYAQNPSSGAYGIPQALPGSKMASHGSDWATNPATQLAWAIDYMNGRYGSPCGAYDFKFNQGNGWY</sequence>
<dbReference type="SUPFAM" id="SSF53955">
    <property type="entry name" value="Lysozyme-like"/>
    <property type="match status" value="1"/>
</dbReference>
<reference evidence="3 4" key="1">
    <citation type="submission" date="2018-11" db="EMBL/GenBank/DDBJ databases">
        <title>YIM 102482-1 draft genome.</title>
        <authorList>
            <person name="Li G."/>
            <person name="Jiang Y."/>
        </authorList>
    </citation>
    <scope>NUCLEOTIDE SEQUENCE [LARGE SCALE GENOMIC DNA]</scope>
    <source>
        <strain evidence="3 4">YIM 102482-1</strain>
    </source>
</reference>
<organism evidence="3 4">
    <name type="scientific">Gulosibacter macacae</name>
    <dbReference type="NCBI Taxonomy" id="2488791"/>
    <lineage>
        <taxon>Bacteria</taxon>
        <taxon>Bacillati</taxon>
        <taxon>Actinomycetota</taxon>
        <taxon>Actinomycetes</taxon>
        <taxon>Micrococcales</taxon>
        <taxon>Microbacteriaceae</taxon>
        <taxon>Gulosibacter</taxon>
    </lineage>
</organism>
<feature type="domain" description="Transglycosylase SLT" evidence="2">
    <location>
        <begin position="123"/>
        <end position="187"/>
    </location>
</feature>
<feature type="region of interest" description="Disordered" evidence="1">
    <location>
        <begin position="44"/>
        <end position="97"/>
    </location>
</feature>
<dbReference type="Pfam" id="PF01464">
    <property type="entry name" value="SLT"/>
    <property type="match status" value="1"/>
</dbReference>
<dbReference type="Proteomes" id="UP000274391">
    <property type="component" value="Unassembled WGS sequence"/>
</dbReference>
<gene>
    <name evidence="3" type="ORF">EG850_10195</name>
</gene>
<evidence type="ECO:0000313" key="3">
    <source>
        <dbReference type="EMBL" id="RRJ86134.1"/>
    </source>
</evidence>
<dbReference type="EMBL" id="RQVS01000012">
    <property type="protein sequence ID" value="RRJ86134.1"/>
    <property type="molecule type" value="Genomic_DNA"/>
</dbReference>
<dbReference type="Gene3D" id="1.10.530.10">
    <property type="match status" value="1"/>
</dbReference>
<dbReference type="InterPro" id="IPR008258">
    <property type="entry name" value="Transglycosylase_SLT_dom_1"/>
</dbReference>
<comment type="caution">
    <text evidence="3">The sequence shown here is derived from an EMBL/GenBank/DDBJ whole genome shotgun (WGS) entry which is preliminary data.</text>
</comment>
<dbReference type="OrthoDB" id="9766277at2"/>
<dbReference type="AlphaFoldDB" id="A0A3P3VUK2"/>
<protein>
    <submittedName>
        <fullName evidence="3">Lytic transglycosylase domain-containing protein</fullName>
    </submittedName>
</protein>
<name>A0A3P3VUK2_9MICO</name>
<keyword evidence="4" id="KW-1185">Reference proteome</keyword>
<proteinExistence type="predicted"/>
<evidence type="ECO:0000256" key="1">
    <source>
        <dbReference type="SAM" id="MobiDB-lite"/>
    </source>
</evidence>
<accession>A0A3P3VUK2</accession>
<feature type="compositionally biased region" description="Low complexity" evidence="1">
    <location>
        <begin position="70"/>
        <end position="86"/>
    </location>
</feature>
<dbReference type="InterPro" id="IPR023346">
    <property type="entry name" value="Lysozyme-like_dom_sf"/>
</dbReference>
<evidence type="ECO:0000259" key="2">
    <source>
        <dbReference type="Pfam" id="PF01464"/>
    </source>
</evidence>